<evidence type="ECO:0000313" key="2">
    <source>
        <dbReference type="Proteomes" id="UP000324832"/>
    </source>
</evidence>
<proteinExistence type="predicted"/>
<dbReference type="AlphaFoldDB" id="A0A5E4PZX9"/>
<protein>
    <submittedName>
        <fullName evidence="1">Uncharacterized protein</fullName>
    </submittedName>
</protein>
<feature type="non-terminal residue" evidence="1">
    <location>
        <position position="1"/>
    </location>
</feature>
<evidence type="ECO:0000313" key="1">
    <source>
        <dbReference type="EMBL" id="VVC90976.1"/>
    </source>
</evidence>
<dbReference type="EMBL" id="FZQP02000915">
    <property type="protein sequence ID" value="VVC90976.1"/>
    <property type="molecule type" value="Genomic_DNA"/>
</dbReference>
<sequence>STSTMPLMKLRIAADGGKSYGKSKCSEGVTTLSIEVNGARRRKH</sequence>
<dbReference type="Proteomes" id="UP000324832">
    <property type="component" value="Unassembled WGS sequence"/>
</dbReference>
<accession>A0A5E4PZX9</accession>
<organism evidence="1 2">
    <name type="scientific">Leptidea sinapis</name>
    <dbReference type="NCBI Taxonomy" id="189913"/>
    <lineage>
        <taxon>Eukaryota</taxon>
        <taxon>Metazoa</taxon>
        <taxon>Ecdysozoa</taxon>
        <taxon>Arthropoda</taxon>
        <taxon>Hexapoda</taxon>
        <taxon>Insecta</taxon>
        <taxon>Pterygota</taxon>
        <taxon>Neoptera</taxon>
        <taxon>Endopterygota</taxon>
        <taxon>Lepidoptera</taxon>
        <taxon>Glossata</taxon>
        <taxon>Ditrysia</taxon>
        <taxon>Papilionoidea</taxon>
        <taxon>Pieridae</taxon>
        <taxon>Dismorphiinae</taxon>
        <taxon>Leptidea</taxon>
    </lineage>
</organism>
<keyword evidence="2" id="KW-1185">Reference proteome</keyword>
<name>A0A5E4PZX9_9NEOP</name>
<reference evidence="1 2" key="1">
    <citation type="submission" date="2017-07" db="EMBL/GenBank/DDBJ databases">
        <authorList>
            <person name="Talla V."/>
            <person name="Backstrom N."/>
        </authorList>
    </citation>
    <scope>NUCLEOTIDE SEQUENCE [LARGE SCALE GENOMIC DNA]</scope>
</reference>
<gene>
    <name evidence="1" type="ORF">LSINAPIS_LOCUS3769</name>
</gene>